<feature type="domain" description="ABC transmembrane type-1" evidence="8">
    <location>
        <begin position="61"/>
        <end position="252"/>
    </location>
</feature>
<feature type="transmembrane region" description="Helical" evidence="7">
    <location>
        <begin position="60"/>
        <end position="84"/>
    </location>
</feature>
<evidence type="ECO:0000256" key="1">
    <source>
        <dbReference type="ARBA" id="ARBA00004651"/>
    </source>
</evidence>
<dbReference type="RefSeq" id="WP_344129379.1">
    <property type="nucleotide sequence ID" value="NZ_BAAARA010000005.1"/>
</dbReference>
<reference evidence="9 10" key="1">
    <citation type="journal article" date="2019" name="Int. J. Syst. Evol. Microbiol.">
        <title>The Global Catalogue of Microorganisms (GCM) 10K type strain sequencing project: providing services to taxonomists for standard genome sequencing and annotation.</title>
        <authorList>
            <consortium name="The Broad Institute Genomics Platform"/>
            <consortium name="The Broad Institute Genome Sequencing Center for Infectious Disease"/>
            <person name="Wu L."/>
            <person name="Ma J."/>
        </authorList>
    </citation>
    <scope>NUCLEOTIDE SEQUENCE [LARGE SCALE GENOMIC DNA]</scope>
    <source>
        <strain evidence="9 10">JCM 16221</strain>
    </source>
</reference>
<comment type="similarity">
    <text evidence="7">Belongs to the binding-protein-dependent transport system permease family.</text>
</comment>
<name>A0ABN3G5R9_9PSEU</name>
<feature type="transmembrane region" description="Helical" evidence="7">
    <location>
        <begin position="173"/>
        <end position="198"/>
    </location>
</feature>
<dbReference type="PROSITE" id="PS50928">
    <property type="entry name" value="ABC_TM1"/>
    <property type="match status" value="1"/>
</dbReference>
<comment type="caution">
    <text evidence="9">The sequence shown here is derived from an EMBL/GenBank/DDBJ whole genome shotgun (WGS) entry which is preliminary data.</text>
</comment>
<keyword evidence="5 7" id="KW-1133">Transmembrane helix</keyword>
<dbReference type="EMBL" id="BAAARA010000005">
    <property type="protein sequence ID" value="GAA2344027.1"/>
    <property type="molecule type" value="Genomic_DNA"/>
</dbReference>
<gene>
    <name evidence="9" type="ORF">GCM10009854_20980</name>
</gene>
<evidence type="ECO:0000313" key="9">
    <source>
        <dbReference type="EMBL" id="GAA2344027.1"/>
    </source>
</evidence>
<keyword evidence="4 7" id="KW-0812">Transmembrane</keyword>
<dbReference type="Proteomes" id="UP001501218">
    <property type="component" value="Unassembled WGS sequence"/>
</dbReference>
<evidence type="ECO:0000256" key="4">
    <source>
        <dbReference type="ARBA" id="ARBA00022692"/>
    </source>
</evidence>
<evidence type="ECO:0000256" key="3">
    <source>
        <dbReference type="ARBA" id="ARBA00022475"/>
    </source>
</evidence>
<accession>A0ABN3G5R9</accession>
<dbReference type="InterPro" id="IPR000515">
    <property type="entry name" value="MetI-like"/>
</dbReference>
<feature type="transmembrane region" description="Helical" evidence="7">
    <location>
        <begin position="231"/>
        <end position="252"/>
    </location>
</feature>
<keyword evidence="2 7" id="KW-0813">Transport</keyword>
<evidence type="ECO:0000256" key="6">
    <source>
        <dbReference type="ARBA" id="ARBA00023136"/>
    </source>
</evidence>
<evidence type="ECO:0000256" key="7">
    <source>
        <dbReference type="RuleBase" id="RU363032"/>
    </source>
</evidence>
<dbReference type="PANTHER" id="PTHR32243">
    <property type="entry name" value="MALTOSE TRANSPORT SYSTEM PERMEASE-RELATED"/>
    <property type="match status" value="1"/>
</dbReference>
<feature type="transmembrane region" description="Helical" evidence="7">
    <location>
        <begin position="129"/>
        <end position="152"/>
    </location>
</feature>
<feature type="transmembrane region" description="Helical" evidence="7">
    <location>
        <begin position="96"/>
        <end position="117"/>
    </location>
</feature>
<comment type="subcellular location">
    <subcellularLocation>
        <location evidence="1 7">Cell membrane</location>
        <topology evidence="1 7">Multi-pass membrane protein</topology>
    </subcellularLocation>
</comment>
<sequence length="266" mass="27574">MRSATSTAVGLGIVAVLLFPLYWMLNIALQPGSGLAALSAVPTDAGFGGFVAALRDQGGAMLTSLVVAFGAAALCLAISAPAAYALGRFRLPGMHLVLFGALVAQMVPDIVVANAVYNAYVDLHLVNSYLGLIPADAALGVPFVTVLMRAFMAGLPGEVLEAAMVDGANRFRTFISVVLPMCRNALITGGVFAFLFAWSDFLFALTLNTTDDVKPVTLGIYDYLGVDTTDWSAVMATAVLASLPAAVLLVFAQRHIVSGISGGSVK</sequence>
<keyword evidence="6 7" id="KW-0472">Membrane</keyword>
<keyword evidence="3" id="KW-1003">Cell membrane</keyword>
<dbReference type="PANTHER" id="PTHR32243:SF18">
    <property type="entry name" value="INNER MEMBRANE ABC TRANSPORTER PERMEASE PROTEIN YCJP"/>
    <property type="match status" value="1"/>
</dbReference>
<dbReference type="InterPro" id="IPR035906">
    <property type="entry name" value="MetI-like_sf"/>
</dbReference>
<dbReference type="CDD" id="cd06261">
    <property type="entry name" value="TM_PBP2"/>
    <property type="match status" value="1"/>
</dbReference>
<organism evidence="9 10">
    <name type="scientific">Saccharopolyspora halophila</name>
    <dbReference type="NCBI Taxonomy" id="405551"/>
    <lineage>
        <taxon>Bacteria</taxon>
        <taxon>Bacillati</taxon>
        <taxon>Actinomycetota</taxon>
        <taxon>Actinomycetes</taxon>
        <taxon>Pseudonocardiales</taxon>
        <taxon>Pseudonocardiaceae</taxon>
        <taxon>Saccharopolyspora</taxon>
    </lineage>
</organism>
<keyword evidence="10" id="KW-1185">Reference proteome</keyword>
<dbReference type="Gene3D" id="1.10.3720.10">
    <property type="entry name" value="MetI-like"/>
    <property type="match status" value="1"/>
</dbReference>
<dbReference type="Pfam" id="PF00528">
    <property type="entry name" value="BPD_transp_1"/>
    <property type="match status" value="1"/>
</dbReference>
<evidence type="ECO:0000259" key="8">
    <source>
        <dbReference type="PROSITE" id="PS50928"/>
    </source>
</evidence>
<evidence type="ECO:0000256" key="5">
    <source>
        <dbReference type="ARBA" id="ARBA00022989"/>
    </source>
</evidence>
<evidence type="ECO:0000256" key="2">
    <source>
        <dbReference type="ARBA" id="ARBA00022448"/>
    </source>
</evidence>
<evidence type="ECO:0000313" key="10">
    <source>
        <dbReference type="Proteomes" id="UP001501218"/>
    </source>
</evidence>
<protein>
    <submittedName>
        <fullName evidence="9">Carbohydrate ABC transporter permease</fullName>
    </submittedName>
</protein>
<dbReference type="InterPro" id="IPR050901">
    <property type="entry name" value="BP-dep_ABC_trans_perm"/>
</dbReference>
<dbReference type="SUPFAM" id="SSF161098">
    <property type="entry name" value="MetI-like"/>
    <property type="match status" value="1"/>
</dbReference>
<proteinExistence type="inferred from homology"/>